<proteinExistence type="predicted"/>
<protein>
    <recommendedName>
        <fullName evidence="3">Acetyltransferase</fullName>
    </recommendedName>
</protein>
<sequence length="49" mass="5256">MPLSALLRGAFCVFYPTKVEKSSRQHLATVINGPFYLSNTVDQGGGNGI</sequence>
<keyword evidence="2" id="KW-1185">Reference proteome</keyword>
<organism evidence="1 2">
    <name type="scientific">Vibrio ostreicida</name>
    <dbReference type="NCBI Taxonomy" id="526588"/>
    <lineage>
        <taxon>Bacteria</taxon>
        <taxon>Pseudomonadati</taxon>
        <taxon>Pseudomonadota</taxon>
        <taxon>Gammaproteobacteria</taxon>
        <taxon>Vibrionales</taxon>
        <taxon>Vibrionaceae</taxon>
        <taxon>Vibrio</taxon>
    </lineage>
</organism>
<comment type="caution">
    <text evidence="1">The sequence shown here is derived from an EMBL/GenBank/DDBJ whole genome shotgun (WGS) entry which is preliminary data.</text>
</comment>
<dbReference type="Proteomes" id="UP001238540">
    <property type="component" value="Unassembled WGS sequence"/>
</dbReference>
<gene>
    <name evidence="1" type="ORF">QWZ16_03610</name>
</gene>
<reference evidence="2" key="1">
    <citation type="journal article" date="2019" name="Int. J. Syst. Evol. Microbiol.">
        <title>The Global Catalogue of Microorganisms (GCM) 10K type strain sequencing project: providing services to taxonomists for standard genome sequencing and annotation.</title>
        <authorList>
            <consortium name="The Broad Institute Genomics Platform"/>
            <consortium name="The Broad Institute Genome Sequencing Center for Infectious Disease"/>
            <person name="Wu L."/>
            <person name="Ma J."/>
        </authorList>
    </citation>
    <scope>NUCLEOTIDE SEQUENCE [LARGE SCALE GENOMIC DNA]</scope>
    <source>
        <strain evidence="2">CECT 7398</strain>
    </source>
</reference>
<evidence type="ECO:0008006" key="3">
    <source>
        <dbReference type="Google" id="ProtNLM"/>
    </source>
</evidence>
<accession>A0ABT8BRU0</accession>
<name>A0ABT8BRU0_9VIBR</name>
<dbReference type="RefSeq" id="WP_290310787.1">
    <property type="nucleotide sequence ID" value="NZ_JAUFQC010000001.1"/>
</dbReference>
<dbReference type="EMBL" id="JAUFQC010000001">
    <property type="protein sequence ID" value="MDN3608830.1"/>
    <property type="molecule type" value="Genomic_DNA"/>
</dbReference>
<evidence type="ECO:0000313" key="2">
    <source>
        <dbReference type="Proteomes" id="UP001238540"/>
    </source>
</evidence>
<evidence type="ECO:0000313" key="1">
    <source>
        <dbReference type="EMBL" id="MDN3608830.1"/>
    </source>
</evidence>